<dbReference type="InterPro" id="IPR012677">
    <property type="entry name" value="Nucleotide-bd_a/b_plait_sf"/>
</dbReference>
<dbReference type="EnsemblMetazoa" id="XM_038215346.1">
    <property type="protein sequence ID" value="XP_038071274.1"/>
    <property type="gene ID" value="LOC119740137"/>
</dbReference>
<evidence type="ECO:0000256" key="3">
    <source>
        <dbReference type="ARBA" id="ARBA00009413"/>
    </source>
</evidence>
<dbReference type="Proteomes" id="UP000887568">
    <property type="component" value="Unplaced"/>
</dbReference>
<dbReference type="SMART" id="SM00184">
    <property type="entry name" value="RING"/>
    <property type="match status" value="1"/>
</dbReference>
<dbReference type="PANTHER" id="PTHR12622">
    <property type="entry name" value="DELTEX-RELATED"/>
    <property type="match status" value="1"/>
</dbReference>
<dbReference type="RefSeq" id="XP_038071273.1">
    <property type="nucleotide sequence ID" value="XM_038215345.1"/>
</dbReference>
<dbReference type="GO" id="GO:0008270">
    <property type="term" value="F:zinc ion binding"/>
    <property type="evidence" value="ECO:0007669"/>
    <property type="project" value="UniProtKB-KW"/>
</dbReference>
<dbReference type="InterPro" id="IPR002589">
    <property type="entry name" value="Macro_dom"/>
</dbReference>
<evidence type="ECO:0000313" key="14">
    <source>
        <dbReference type="Proteomes" id="UP000887568"/>
    </source>
</evidence>
<dbReference type="Pfam" id="PF13639">
    <property type="entry name" value="zf-RING_2"/>
    <property type="match status" value="1"/>
</dbReference>
<dbReference type="SUPFAM" id="SSF57850">
    <property type="entry name" value="RING/U-box"/>
    <property type="match status" value="1"/>
</dbReference>
<dbReference type="PROSITE" id="PS00518">
    <property type="entry name" value="ZF_RING_1"/>
    <property type="match status" value="1"/>
</dbReference>
<dbReference type="InterPro" id="IPR039396">
    <property type="entry name" value="Deltex_C"/>
</dbReference>
<dbReference type="InterPro" id="IPR039398">
    <property type="entry name" value="Deltex_fam"/>
</dbReference>
<keyword evidence="5" id="KW-0808">Transferase</keyword>
<keyword evidence="7 9" id="KW-0863">Zinc-finger</keyword>
<feature type="region of interest" description="Disordered" evidence="10">
    <location>
        <begin position="429"/>
        <end position="483"/>
    </location>
</feature>
<dbReference type="OMA" id="YINIFAM"/>
<feature type="compositionally biased region" description="Basic and acidic residues" evidence="10">
    <location>
        <begin position="728"/>
        <end position="755"/>
    </location>
</feature>
<feature type="region of interest" description="Disordered" evidence="10">
    <location>
        <begin position="201"/>
        <end position="263"/>
    </location>
</feature>
<feature type="compositionally biased region" description="Basic and acidic residues" evidence="10">
    <location>
        <begin position="768"/>
        <end position="778"/>
    </location>
</feature>
<dbReference type="OrthoDB" id="527344at2759"/>
<evidence type="ECO:0000256" key="6">
    <source>
        <dbReference type="ARBA" id="ARBA00022723"/>
    </source>
</evidence>
<dbReference type="SMART" id="SM00506">
    <property type="entry name" value="A1pp"/>
    <property type="match status" value="1"/>
</dbReference>
<dbReference type="GO" id="GO:0016567">
    <property type="term" value="P:protein ubiquitination"/>
    <property type="evidence" value="ECO:0007669"/>
    <property type="project" value="InterPro"/>
</dbReference>
<dbReference type="InterPro" id="IPR043472">
    <property type="entry name" value="Macro_dom-like"/>
</dbReference>
<dbReference type="EnsemblMetazoa" id="XM_038215345.1">
    <property type="protein sequence ID" value="XP_038071273.1"/>
    <property type="gene ID" value="LOC119740137"/>
</dbReference>
<keyword evidence="8" id="KW-0862">Zinc</keyword>
<dbReference type="Gene3D" id="3.30.70.330">
    <property type="match status" value="1"/>
</dbReference>
<evidence type="ECO:0000256" key="10">
    <source>
        <dbReference type="SAM" id="MobiDB-lite"/>
    </source>
</evidence>
<sequence length="1012" mass="111465">MAKNDVDHVELIEKALLVQNLKCLGAAPQMSDAVLRDKLIIHFQKKSNHGGDIRKVIFPLNSVKEDAIVIFADAKDMLSAAQHEHVFRSHPLRVRRLPPVFTVVEAKIDPLYFNIMPLDASTEFSERIENLANVEVDKTNAGKISCSQPSQLKLVEREICGLVMNRAADSVSSEDDGCEATRASNFGFESSPVQRALEKHWYKEDDEMEVADENEERRTTGSLSKQSDEPEDFLGDHSPKMQLASTREERDDMSEKKQSSAQHDLALLETDAEKISGHLKNTDHVVLDKCTYDYLKLFESATLNNILKRNRVQIKVAPGKTSENLDGFIFPSSRKTTDENVAKAKDEFISFYQEVHFGIERKTIDCSSADSASIGKATDETRHQFKADALITKVDGSPNLRLILRRGDVEEVARQFRKIAGIKSGKTLRSAGAGVQGTGATSTGIDKSIRFGNWNPEVQSPDDQQNRQSSHNPRLKSESPNDAMDFITNEGMHIVIRTGDITKLTANAVVCPTDQHLKNEFGGVAKAIMDAAGPESRQYCHDLMKTRHIKYLTIAECIVAPGFKLKYNAIIYVCGPTDPVSARFGTDLYVTFLSCLRAAESGKMSSLAIPLIGSGTIRSPKSFCAGALAQAVIDFSRESRGSNVVGEVILVNIDEDSSNAIQQSLQTVFSPLNYAPLNARHMGDSNRSAAVGIGVSQSTYMDQGKPTRVDRDTPLMSSGSHHSAPDVGCDKRLKQGDSKRQVEKEHHGIHKKPENQHLTVEDWPTLQESKEPVKKNHNDPLGGNAEDDEAYGNRRASHGDPADKSVACTGDKGGPLHAKTPAESADDQKDECPICLADKMIDAVALRCKHRFCKYCIEKALKSSYRCPVCQAVCSQPKGNQPKGTMRHTADRYLHLPGYEKDGVITIDYYIQGGIQSADHPNPGTYFIGITRTAYLPDNAEGREVLGLLRKAFDAGLVFTVGRSVTSGQENIVTWNDIHHKTSMSGGPQNYGYPDPGYLKRVKEDLAAKGIK</sequence>
<dbReference type="RefSeq" id="XP_038071274.1">
    <property type="nucleotide sequence ID" value="XM_038215346.1"/>
</dbReference>
<feature type="region of interest" description="Disordered" evidence="10">
    <location>
        <begin position="694"/>
        <end position="824"/>
    </location>
</feature>
<dbReference type="GO" id="GO:0061630">
    <property type="term" value="F:ubiquitin protein ligase activity"/>
    <property type="evidence" value="ECO:0007669"/>
    <property type="project" value="UniProtKB-EC"/>
</dbReference>
<feature type="domain" description="RING-type" evidence="11">
    <location>
        <begin position="832"/>
        <end position="871"/>
    </location>
</feature>
<comment type="similarity">
    <text evidence="3">Belongs to the Deltex family.</text>
</comment>
<dbReference type="EC" id="2.3.2.27" evidence="4"/>
<feature type="compositionally biased region" description="Polar residues" evidence="10">
    <location>
        <begin position="456"/>
        <end position="472"/>
    </location>
</feature>
<dbReference type="GeneID" id="119740137"/>
<dbReference type="InterPro" id="IPR013083">
    <property type="entry name" value="Znf_RING/FYVE/PHD"/>
</dbReference>
<dbReference type="CDD" id="cd09633">
    <property type="entry name" value="Deltex_C"/>
    <property type="match status" value="1"/>
</dbReference>
<evidence type="ECO:0000256" key="2">
    <source>
        <dbReference type="ARBA" id="ARBA00004906"/>
    </source>
</evidence>
<evidence type="ECO:0000313" key="13">
    <source>
        <dbReference type="EnsemblMetazoa" id="XP_038071272.1"/>
    </source>
</evidence>
<evidence type="ECO:0000256" key="8">
    <source>
        <dbReference type="ARBA" id="ARBA00022833"/>
    </source>
</evidence>
<keyword evidence="14" id="KW-1185">Reference proteome</keyword>
<name>A0A914B745_PATMI</name>
<dbReference type="InterPro" id="IPR017907">
    <property type="entry name" value="Znf_RING_CS"/>
</dbReference>
<dbReference type="RefSeq" id="XP_038071272.1">
    <property type="nucleotide sequence ID" value="XM_038215344.1"/>
</dbReference>
<dbReference type="Gene3D" id="3.40.220.10">
    <property type="entry name" value="Leucine Aminopeptidase, subunit E, domain 1"/>
    <property type="match status" value="1"/>
</dbReference>
<evidence type="ECO:0000256" key="1">
    <source>
        <dbReference type="ARBA" id="ARBA00000900"/>
    </source>
</evidence>
<evidence type="ECO:0000256" key="7">
    <source>
        <dbReference type="ARBA" id="ARBA00022771"/>
    </source>
</evidence>
<feature type="compositionally biased region" description="Basic and acidic residues" evidence="10">
    <location>
        <begin position="246"/>
        <end position="258"/>
    </location>
</feature>
<accession>A0A914B745</accession>
<reference evidence="13" key="1">
    <citation type="submission" date="2022-11" db="UniProtKB">
        <authorList>
            <consortium name="EnsemblMetazoa"/>
        </authorList>
    </citation>
    <scope>IDENTIFICATION</scope>
</reference>
<dbReference type="AlphaFoldDB" id="A0A914B745"/>
<dbReference type="InterPro" id="IPR001841">
    <property type="entry name" value="Znf_RING"/>
</dbReference>
<dbReference type="InterPro" id="IPR039399">
    <property type="entry name" value="Deltex_C_sf"/>
</dbReference>
<comment type="catalytic activity">
    <reaction evidence="1">
        <text>S-ubiquitinyl-[E2 ubiquitin-conjugating enzyme]-L-cysteine + [acceptor protein]-L-lysine = [E2 ubiquitin-conjugating enzyme]-L-cysteine + N(6)-ubiquitinyl-[acceptor protein]-L-lysine.</text>
        <dbReference type="EC" id="2.3.2.27"/>
    </reaction>
</comment>
<evidence type="ECO:0000256" key="9">
    <source>
        <dbReference type="PROSITE-ProRule" id="PRU00175"/>
    </source>
</evidence>
<organism evidence="13 14">
    <name type="scientific">Patiria miniata</name>
    <name type="common">Bat star</name>
    <name type="synonym">Asterina miniata</name>
    <dbReference type="NCBI Taxonomy" id="46514"/>
    <lineage>
        <taxon>Eukaryota</taxon>
        <taxon>Metazoa</taxon>
        <taxon>Echinodermata</taxon>
        <taxon>Eleutherozoa</taxon>
        <taxon>Asterozoa</taxon>
        <taxon>Asteroidea</taxon>
        <taxon>Valvatacea</taxon>
        <taxon>Valvatida</taxon>
        <taxon>Asterinidae</taxon>
        <taxon>Patiria</taxon>
    </lineage>
</organism>
<proteinExistence type="inferred from homology"/>
<dbReference type="EnsemblMetazoa" id="XM_038215344.1">
    <property type="protein sequence ID" value="XP_038071272.1"/>
    <property type="gene ID" value="LOC119740137"/>
</dbReference>
<dbReference type="SUPFAM" id="SSF52949">
    <property type="entry name" value="Macro domain-like"/>
    <property type="match status" value="1"/>
</dbReference>
<protein>
    <recommendedName>
        <fullName evidence="4">RING-type E3 ubiquitin transferase</fullName>
        <ecNumber evidence="4">2.3.2.27</ecNumber>
    </recommendedName>
</protein>
<comment type="pathway">
    <text evidence="2">Protein modification; protein ubiquitination.</text>
</comment>
<dbReference type="Gene3D" id="3.30.40.10">
    <property type="entry name" value="Zinc/RING finger domain, C3HC4 (zinc finger)"/>
    <property type="match status" value="1"/>
</dbReference>
<evidence type="ECO:0000256" key="4">
    <source>
        <dbReference type="ARBA" id="ARBA00012483"/>
    </source>
</evidence>
<dbReference type="Gene3D" id="3.30.390.130">
    <property type="match status" value="1"/>
</dbReference>
<feature type="domain" description="Macro" evidence="12">
    <location>
        <begin position="481"/>
        <end position="669"/>
    </location>
</feature>
<dbReference type="PROSITE" id="PS50089">
    <property type="entry name" value="ZF_RING_2"/>
    <property type="match status" value="1"/>
</dbReference>
<dbReference type="Pfam" id="PF01661">
    <property type="entry name" value="Macro"/>
    <property type="match status" value="1"/>
</dbReference>
<feature type="compositionally biased region" description="Acidic residues" evidence="10">
    <location>
        <begin position="204"/>
        <end position="214"/>
    </location>
</feature>
<dbReference type="GO" id="GO:0007219">
    <property type="term" value="P:Notch signaling pathway"/>
    <property type="evidence" value="ECO:0007669"/>
    <property type="project" value="InterPro"/>
</dbReference>
<evidence type="ECO:0000259" key="11">
    <source>
        <dbReference type="PROSITE" id="PS50089"/>
    </source>
</evidence>
<dbReference type="PROSITE" id="PS51154">
    <property type="entry name" value="MACRO"/>
    <property type="match status" value="1"/>
</dbReference>
<dbReference type="Pfam" id="PF18102">
    <property type="entry name" value="DTC"/>
    <property type="match status" value="1"/>
</dbReference>
<evidence type="ECO:0000256" key="5">
    <source>
        <dbReference type="ARBA" id="ARBA00022679"/>
    </source>
</evidence>
<keyword evidence="6" id="KW-0479">Metal-binding</keyword>
<evidence type="ECO:0000259" key="12">
    <source>
        <dbReference type="PROSITE" id="PS51154"/>
    </source>
</evidence>